<proteinExistence type="predicted"/>
<feature type="compositionally biased region" description="Basic and acidic residues" evidence="1">
    <location>
        <begin position="109"/>
        <end position="130"/>
    </location>
</feature>
<reference evidence="3" key="1">
    <citation type="submission" date="2023-03" db="UniProtKB">
        <authorList>
            <consortium name="WormBaseParasite"/>
        </authorList>
    </citation>
    <scope>IDENTIFICATION</scope>
</reference>
<keyword evidence="2" id="KW-1185">Reference proteome</keyword>
<feature type="region of interest" description="Disordered" evidence="1">
    <location>
        <begin position="55"/>
        <end position="74"/>
    </location>
</feature>
<dbReference type="WBParaSite" id="ALUE_0001015501-mRNA-1">
    <property type="protein sequence ID" value="ALUE_0001015501-mRNA-1"/>
    <property type="gene ID" value="ALUE_0001015501"/>
</dbReference>
<evidence type="ECO:0000256" key="1">
    <source>
        <dbReference type="SAM" id="MobiDB-lite"/>
    </source>
</evidence>
<accession>A0A9J2PJG9</accession>
<protein>
    <submittedName>
        <fullName evidence="3">Uncharacterized protein</fullName>
    </submittedName>
</protein>
<dbReference type="AlphaFoldDB" id="A0A9J2PJG9"/>
<evidence type="ECO:0000313" key="3">
    <source>
        <dbReference type="WBParaSite" id="ALUE_0001015501-mRNA-1"/>
    </source>
</evidence>
<feature type="region of interest" description="Disordered" evidence="1">
    <location>
        <begin position="97"/>
        <end position="138"/>
    </location>
</feature>
<sequence>MLYENTYIVDESPINRNNDCYHSPMFSRNEFSEAKAKQQRLRNLDTREDSFTTQQIHRRRRKHTSFAEPNKTDKRQRHVTIDIEDMSEDDSGCEEGAATFRGTNTNYIDGRKSRMGSRERDEQQSVHDHSTSPIPFSPPVPVLLTKEGSMHESNHPVRQLIARLKPLQLTTTSSHGRSKHNSRFNEAAVKNAGVHLLRKSSELKEENYEKAVPLQDAEYVWRKKRSWSLRSSTYNTRSQSKRQFAIMPEQFFTVPGQTTPLPGQNNTPPG</sequence>
<organism evidence="2 3">
    <name type="scientific">Ascaris lumbricoides</name>
    <name type="common">Giant roundworm</name>
    <dbReference type="NCBI Taxonomy" id="6252"/>
    <lineage>
        <taxon>Eukaryota</taxon>
        <taxon>Metazoa</taxon>
        <taxon>Ecdysozoa</taxon>
        <taxon>Nematoda</taxon>
        <taxon>Chromadorea</taxon>
        <taxon>Rhabditida</taxon>
        <taxon>Spirurina</taxon>
        <taxon>Ascaridomorpha</taxon>
        <taxon>Ascaridoidea</taxon>
        <taxon>Ascarididae</taxon>
        <taxon>Ascaris</taxon>
    </lineage>
</organism>
<name>A0A9J2PJG9_ASCLU</name>
<evidence type="ECO:0000313" key="2">
    <source>
        <dbReference type="Proteomes" id="UP000036681"/>
    </source>
</evidence>
<dbReference type="Proteomes" id="UP000036681">
    <property type="component" value="Unplaced"/>
</dbReference>